<evidence type="ECO:0000313" key="2">
    <source>
        <dbReference type="Proteomes" id="UP001060085"/>
    </source>
</evidence>
<gene>
    <name evidence="1" type="ORF">M9H77_30711</name>
</gene>
<keyword evidence="2" id="KW-1185">Reference proteome</keyword>
<sequence length="215" mass="24831">MEKDGSNRKTRDGLLQACYKDGDYDGNAYGRSHYKYGHYSHRIQMSIGNFSSRTKHFDHIPYDDCYENSSYDVHKGYHEHGDHFTFINSLGTYLERRYFIEFNSLSCAIPRDDDYDFNIANGISYVLRVEVRRSMEKVLGPILEDLSISLSLNPSSLCYEDDISLVELNIVGFTLEFDRNSLQHVCTITSMRGRRHTMEFEGEGKNVGGKTNLML</sequence>
<proteinExistence type="predicted"/>
<evidence type="ECO:0000313" key="1">
    <source>
        <dbReference type="EMBL" id="KAI5653524.1"/>
    </source>
</evidence>
<protein>
    <submittedName>
        <fullName evidence="1">Uncharacterized protein</fullName>
    </submittedName>
</protein>
<accession>A0ACB9ZYV7</accession>
<comment type="caution">
    <text evidence="1">The sequence shown here is derived from an EMBL/GenBank/DDBJ whole genome shotgun (WGS) entry which is preliminary data.</text>
</comment>
<dbReference type="EMBL" id="CM044707">
    <property type="protein sequence ID" value="KAI5653524.1"/>
    <property type="molecule type" value="Genomic_DNA"/>
</dbReference>
<organism evidence="1 2">
    <name type="scientific">Catharanthus roseus</name>
    <name type="common">Madagascar periwinkle</name>
    <name type="synonym">Vinca rosea</name>
    <dbReference type="NCBI Taxonomy" id="4058"/>
    <lineage>
        <taxon>Eukaryota</taxon>
        <taxon>Viridiplantae</taxon>
        <taxon>Streptophyta</taxon>
        <taxon>Embryophyta</taxon>
        <taxon>Tracheophyta</taxon>
        <taxon>Spermatophyta</taxon>
        <taxon>Magnoliopsida</taxon>
        <taxon>eudicotyledons</taxon>
        <taxon>Gunneridae</taxon>
        <taxon>Pentapetalae</taxon>
        <taxon>asterids</taxon>
        <taxon>lamiids</taxon>
        <taxon>Gentianales</taxon>
        <taxon>Apocynaceae</taxon>
        <taxon>Rauvolfioideae</taxon>
        <taxon>Vinceae</taxon>
        <taxon>Catharanthinae</taxon>
        <taxon>Catharanthus</taxon>
    </lineage>
</organism>
<reference evidence="2" key="1">
    <citation type="journal article" date="2023" name="Nat. Plants">
        <title>Single-cell RNA sequencing provides a high-resolution roadmap for understanding the multicellular compartmentation of specialized metabolism.</title>
        <authorList>
            <person name="Sun S."/>
            <person name="Shen X."/>
            <person name="Li Y."/>
            <person name="Li Y."/>
            <person name="Wang S."/>
            <person name="Li R."/>
            <person name="Zhang H."/>
            <person name="Shen G."/>
            <person name="Guo B."/>
            <person name="Wei J."/>
            <person name="Xu J."/>
            <person name="St-Pierre B."/>
            <person name="Chen S."/>
            <person name="Sun C."/>
        </authorList>
    </citation>
    <scope>NUCLEOTIDE SEQUENCE [LARGE SCALE GENOMIC DNA]</scope>
</reference>
<dbReference type="Proteomes" id="UP001060085">
    <property type="component" value="Linkage Group LG07"/>
</dbReference>
<name>A0ACB9ZYV7_CATRO</name>